<gene>
    <name evidence="2" type="ORF">WJX84_008798</name>
</gene>
<comment type="caution">
    <text evidence="2">The sequence shown here is derived from an EMBL/GenBank/DDBJ whole genome shotgun (WGS) entry which is preliminary data.</text>
</comment>
<protein>
    <submittedName>
        <fullName evidence="2">Uncharacterized protein</fullName>
    </submittedName>
</protein>
<accession>A0AAW1T8Y1</accession>
<evidence type="ECO:0000313" key="2">
    <source>
        <dbReference type="EMBL" id="KAK9865127.1"/>
    </source>
</evidence>
<evidence type="ECO:0000313" key="3">
    <source>
        <dbReference type="Proteomes" id="UP001485043"/>
    </source>
</evidence>
<dbReference type="Proteomes" id="UP001485043">
    <property type="component" value="Unassembled WGS sequence"/>
</dbReference>
<name>A0AAW1T8Y1_9CHLO</name>
<feature type="region of interest" description="Disordered" evidence="1">
    <location>
        <begin position="1"/>
        <end position="20"/>
    </location>
</feature>
<organism evidence="2 3">
    <name type="scientific">Apatococcus fuscideae</name>
    <dbReference type="NCBI Taxonomy" id="2026836"/>
    <lineage>
        <taxon>Eukaryota</taxon>
        <taxon>Viridiplantae</taxon>
        <taxon>Chlorophyta</taxon>
        <taxon>core chlorophytes</taxon>
        <taxon>Trebouxiophyceae</taxon>
        <taxon>Chlorellales</taxon>
        <taxon>Chlorellaceae</taxon>
        <taxon>Apatococcus</taxon>
    </lineage>
</organism>
<sequence length="87" mass="9387">MEFTQAFRAHAGQSPSAANQPDLGVNCWSEVLACLPVLKDKLACSLVCKSASLACNTRSAWTYTNVDDHVGPHRQHSACPPAETWTS</sequence>
<proteinExistence type="predicted"/>
<evidence type="ECO:0000256" key="1">
    <source>
        <dbReference type="SAM" id="MobiDB-lite"/>
    </source>
</evidence>
<reference evidence="2 3" key="1">
    <citation type="journal article" date="2024" name="Nat. Commun.">
        <title>Phylogenomics reveals the evolutionary origins of lichenization in chlorophyte algae.</title>
        <authorList>
            <person name="Puginier C."/>
            <person name="Libourel C."/>
            <person name="Otte J."/>
            <person name="Skaloud P."/>
            <person name="Haon M."/>
            <person name="Grisel S."/>
            <person name="Petersen M."/>
            <person name="Berrin J.G."/>
            <person name="Delaux P.M."/>
            <person name="Dal Grande F."/>
            <person name="Keller J."/>
        </authorList>
    </citation>
    <scope>NUCLEOTIDE SEQUENCE [LARGE SCALE GENOMIC DNA]</scope>
    <source>
        <strain evidence="2 3">SAG 2523</strain>
    </source>
</reference>
<keyword evidence="3" id="KW-1185">Reference proteome</keyword>
<dbReference type="EMBL" id="JALJOV010000280">
    <property type="protein sequence ID" value="KAK9865127.1"/>
    <property type="molecule type" value="Genomic_DNA"/>
</dbReference>
<dbReference type="AlphaFoldDB" id="A0AAW1T8Y1"/>